<dbReference type="InterPro" id="IPR014407">
    <property type="entry name" value="McrC_bac"/>
</dbReference>
<dbReference type="PANTHER" id="PTHR38733">
    <property type="entry name" value="PROTEIN MCRC"/>
    <property type="match status" value="1"/>
</dbReference>
<gene>
    <name evidence="1" type="ORF">V6257_11340</name>
</gene>
<organism evidence="1 2">
    <name type="scientific">Pseudoalteromonas issachenkonii</name>
    <dbReference type="NCBI Taxonomy" id="152297"/>
    <lineage>
        <taxon>Bacteria</taxon>
        <taxon>Pseudomonadati</taxon>
        <taxon>Pseudomonadota</taxon>
        <taxon>Gammaproteobacteria</taxon>
        <taxon>Alteromonadales</taxon>
        <taxon>Pseudoalteromonadaceae</taxon>
        <taxon>Pseudoalteromonas</taxon>
    </lineage>
</organism>
<proteinExistence type="predicted"/>
<sequence length="363" mass="41698">MNDIPPFIENISVGIPVNNLWLLMLYASKFRYLIDEYGGTESIDEDVASLVADVLCSQVEARLKRNLTYGYKHSTRDLNRVRGRINVLETYSQQLLQKGKVSCTFEELSIDTPRNRYICAALKRIAGLVVKKPLKLRCYKLVQSMTERGVSPEFDISYHPKNERFGRHELADRKVLTTAELTFNLALLNESAANNHYASPDKQAEWVRKLFEKAVGGFYDLKLGKTWSVRPGKRLNWQIDEATDLIEKLMPSMELDILLENRVLGKRIVIDTKFTSITVERRFGGESFKSNYIYQLYTYLRSQELHLDNLSMYSSGVLLHPSIGVDFDEKVTIQGHCLRFFTVDLSKNAESIKARLNYLITSS</sequence>
<keyword evidence="1" id="KW-0540">Nuclease</keyword>
<dbReference type="Pfam" id="PF10117">
    <property type="entry name" value="McrBC"/>
    <property type="match status" value="1"/>
</dbReference>
<keyword evidence="2" id="KW-1185">Reference proteome</keyword>
<evidence type="ECO:0000313" key="2">
    <source>
        <dbReference type="Proteomes" id="UP001371391"/>
    </source>
</evidence>
<protein>
    <submittedName>
        <fullName evidence="1">5-methylcytosine-specific restriction endonuclease system specificity protein McrC</fullName>
    </submittedName>
</protein>
<keyword evidence="1" id="KW-0255">Endonuclease</keyword>
<dbReference type="EMBL" id="JBAKAW010000010">
    <property type="protein sequence ID" value="MEL0655628.1"/>
    <property type="molecule type" value="Genomic_DNA"/>
</dbReference>
<dbReference type="Proteomes" id="UP001371391">
    <property type="component" value="Unassembled WGS sequence"/>
</dbReference>
<evidence type="ECO:0000313" key="1">
    <source>
        <dbReference type="EMBL" id="MEL0655628.1"/>
    </source>
</evidence>
<dbReference type="GO" id="GO:0004519">
    <property type="term" value="F:endonuclease activity"/>
    <property type="evidence" value="ECO:0007669"/>
    <property type="project" value="UniProtKB-KW"/>
</dbReference>
<name>A0ABU9H1K3_9GAMM</name>
<keyword evidence="1" id="KW-0378">Hydrolase</keyword>
<reference evidence="1 2" key="1">
    <citation type="submission" date="2024-02" db="EMBL/GenBank/DDBJ databases">
        <title>Bacteria isolated from the canopy kelp, Nereocystis luetkeana.</title>
        <authorList>
            <person name="Pfister C.A."/>
            <person name="Younker I.T."/>
            <person name="Light S.H."/>
        </authorList>
    </citation>
    <scope>NUCLEOTIDE SEQUENCE [LARGE SCALE GENOMIC DNA]</scope>
    <source>
        <strain evidence="1 2">TI.1.03</strain>
    </source>
</reference>
<comment type="caution">
    <text evidence="1">The sequence shown here is derived from an EMBL/GenBank/DDBJ whole genome shotgun (WGS) entry which is preliminary data.</text>
</comment>
<dbReference type="InterPro" id="IPR019292">
    <property type="entry name" value="McrC"/>
</dbReference>
<accession>A0ABU9H1K3</accession>
<dbReference type="PIRSF" id="PIRSF003109">
    <property type="entry name" value="McrC"/>
    <property type="match status" value="1"/>
</dbReference>
<dbReference type="RefSeq" id="WP_188161593.1">
    <property type="nucleotide sequence ID" value="NZ_JBAKAW010000010.1"/>
</dbReference>
<dbReference type="PANTHER" id="PTHR38733:SF1">
    <property type="entry name" value="TYPE IV METHYL-DIRECTED RESTRICTION ENZYME ECOKMCRBC"/>
    <property type="match status" value="1"/>
</dbReference>